<sequence>KFKVKSFNKRNNSIMAEEIMFYYHTLVFFGKTCKKIYDLLNNKIDSEATDQEQIDSKKTNKEKIIPKTTNQEKIVPKTTNQENKYPVSLPDLKKVNELIVQNLPVFNNVCPVDKLEVIWSKNGDEIAHLRYC</sequence>
<organism evidence="1">
    <name type="scientific">Clastoptera arizonana</name>
    <name type="common">Arizona spittle bug</name>
    <dbReference type="NCBI Taxonomy" id="38151"/>
    <lineage>
        <taxon>Eukaryota</taxon>
        <taxon>Metazoa</taxon>
        <taxon>Ecdysozoa</taxon>
        <taxon>Arthropoda</taxon>
        <taxon>Hexapoda</taxon>
        <taxon>Insecta</taxon>
        <taxon>Pterygota</taxon>
        <taxon>Neoptera</taxon>
        <taxon>Paraneoptera</taxon>
        <taxon>Hemiptera</taxon>
        <taxon>Auchenorrhyncha</taxon>
        <taxon>Cercopoidea</taxon>
        <taxon>Clastopteridae</taxon>
        <taxon>Clastoptera</taxon>
    </lineage>
</organism>
<dbReference type="AlphaFoldDB" id="A0A1B6DUS1"/>
<gene>
    <name evidence="1" type="ORF">g.16438</name>
</gene>
<dbReference type="EMBL" id="GEDC01007871">
    <property type="protein sequence ID" value="JAS29427.1"/>
    <property type="molecule type" value="Transcribed_RNA"/>
</dbReference>
<feature type="non-terminal residue" evidence="1">
    <location>
        <position position="1"/>
    </location>
</feature>
<protein>
    <submittedName>
        <fullName evidence="1">Uncharacterized protein</fullName>
    </submittedName>
</protein>
<evidence type="ECO:0000313" key="1">
    <source>
        <dbReference type="EMBL" id="JAS29427.1"/>
    </source>
</evidence>
<reference evidence="1" key="1">
    <citation type="submission" date="2015-12" db="EMBL/GenBank/DDBJ databases">
        <title>De novo transcriptome assembly of four potential Pierce s Disease insect vectors from Arizona vineyards.</title>
        <authorList>
            <person name="Tassone E.E."/>
        </authorList>
    </citation>
    <scope>NUCLEOTIDE SEQUENCE</scope>
</reference>
<name>A0A1B6DUS1_9HEMI</name>
<accession>A0A1B6DUS1</accession>
<proteinExistence type="predicted"/>